<proteinExistence type="inferred from homology"/>
<name>A0A3S8U307_9RHOB</name>
<dbReference type="SMART" id="SM00849">
    <property type="entry name" value="Lactamase_B"/>
    <property type="match status" value="1"/>
</dbReference>
<dbReference type="InterPro" id="IPR036866">
    <property type="entry name" value="RibonucZ/Hydroxyglut_hydro"/>
</dbReference>
<keyword evidence="7" id="KW-1185">Reference proteome</keyword>
<keyword evidence="4" id="KW-0862">Zinc</keyword>
<dbReference type="GO" id="GO:0046872">
    <property type="term" value="F:metal ion binding"/>
    <property type="evidence" value="ECO:0007669"/>
    <property type="project" value="UniProtKB-KW"/>
</dbReference>
<dbReference type="PANTHER" id="PTHR42978:SF6">
    <property type="entry name" value="QUORUM-QUENCHING LACTONASE YTNP-RELATED"/>
    <property type="match status" value="1"/>
</dbReference>
<dbReference type="Gene3D" id="3.60.15.10">
    <property type="entry name" value="Ribonuclease Z/Hydroxyacylglutathione hydrolase-like"/>
    <property type="match status" value="1"/>
</dbReference>
<dbReference type="AlphaFoldDB" id="A0A3S8U307"/>
<sequence>MRILRQGPLSIEVELADLSVIMLSDGETGMPPAHLRGPDGAALPADDLAGADLVAGKLRLPVRAFVVRGPAGCLLIDSGAGRAWHPTLGRLPAAMVEAGVGPNEVTDIALTHTHIDHLGGLVGDDGGLAFPNARRVLVATEELSAFRNTPRMIPVLPRVIPLEQGDGPMRGVTAINAPGHSPGHMAFLVDGRLLIWGDLVHHAALQFPRPEITWTFDEDPAQARASRIALMEQSVEAGWLVAGAHLPFSGIGRISRQGDGYAFHPITRGA</sequence>
<dbReference type="PANTHER" id="PTHR42978">
    <property type="entry name" value="QUORUM-QUENCHING LACTONASE YTNP-RELATED-RELATED"/>
    <property type="match status" value="1"/>
</dbReference>
<protein>
    <submittedName>
        <fullName evidence="6">MBL fold metallo-hydrolase</fullName>
    </submittedName>
</protein>
<dbReference type="Pfam" id="PF00753">
    <property type="entry name" value="Lactamase_B"/>
    <property type="match status" value="1"/>
</dbReference>
<dbReference type="Proteomes" id="UP000282002">
    <property type="component" value="Chromosome"/>
</dbReference>
<dbReference type="InterPro" id="IPR051013">
    <property type="entry name" value="MBL_superfamily_lactonases"/>
</dbReference>
<dbReference type="EMBL" id="CP034328">
    <property type="protein sequence ID" value="AZL57994.1"/>
    <property type="molecule type" value="Genomic_DNA"/>
</dbReference>
<feature type="domain" description="Metallo-beta-lactamase" evidence="5">
    <location>
        <begin position="61"/>
        <end position="245"/>
    </location>
</feature>
<evidence type="ECO:0000256" key="3">
    <source>
        <dbReference type="ARBA" id="ARBA00022801"/>
    </source>
</evidence>
<keyword evidence="3 6" id="KW-0378">Hydrolase</keyword>
<dbReference type="OrthoDB" id="9773738at2"/>
<dbReference type="InterPro" id="IPR001279">
    <property type="entry name" value="Metallo-B-lactamas"/>
</dbReference>
<dbReference type="SUPFAM" id="SSF56281">
    <property type="entry name" value="Metallo-hydrolase/oxidoreductase"/>
    <property type="match status" value="1"/>
</dbReference>
<evidence type="ECO:0000256" key="4">
    <source>
        <dbReference type="ARBA" id="ARBA00022833"/>
    </source>
</evidence>
<dbReference type="CDD" id="cd07720">
    <property type="entry name" value="OPHC2-like_MBL-fold"/>
    <property type="match status" value="1"/>
</dbReference>
<accession>A0A3S8U307</accession>
<dbReference type="RefSeq" id="WP_125324195.1">
    <property type="nucleotide sequence ID" value="NZ_CP034328.1"/>
</dbReference>
<keyword evidence="2" id="KW-0479">Metal-binding</keyword>
<evidence type="ECO:0000313" key="6">
    <source>
        <dbReference type="EMBL" id="AZL57994.1"/>
    </source>
</evidence>
<reference evidence="6 7" key="1">
    <citation type="submission" date="2018-12" db="EMBL/GenBank/DDBJ databases">
        <title>Complete genome sequencing of Tabrizicola sp. K13M18.</title>
        <authorList>
            <person name="Bae J.-W."/>
        </authorList>
    </citation>
    <scope>NUCLEOTIDE SEQUENCE [LARGE SCALE GENOMIC DNA]</scope>
    <source>
        <strain evidence="6 7">K13M18</strain>
    </source>
</reference>
<evidence type="ECO:0000259" key="5">
    <source>
        <dbReference type="SMART" id="SM00849"/>
    </source>
</evidence>
<evidence type="ECO:0000256" key="2">
    <source>
        <dbReference type="ARBA" id="ARBA00022723"/>
    </source>
</evidence>
<dbReference type="GO" id="GO:0016787">
    <property type="term" value="F:hydrolase activity"/>
    <property type="evidence" value="ECO:0007669"/>
    <property type="project" value="UniProtKB-KW"/>
</dbReference>
<comment type="similarity">
    <text evidence="1">Belongs to the metallo-beta-lactamase superfamily.</text>
</comment>
<dbReference type="KEGG" id="taw:EI545_03560"/>
<organism evidence="6 7">
    <name type="scientific">Tabrizicola piscis</name>
    <dbReference type="NCBI Taxonomy" id="2494374"/>
    <lineage>
        <taxon>Bacteria</taxon>
        <taxon>Pseudomonadati</taxon>
        <taxon>Pseudomonadota</taxon>
        <taxon>Alphaproteobacteria</taxon>
        <taxon>Rhodobacterales</taxon>
        <taxon>Paracoccaceae</taxon>
        <taxon>Tabrizicola</taxon>
    </lineage>
</organism>
<gene>
    <name evidence="6" type="ORF">EI545_03560</name>
</gene>
<evidence type="ECO:0000313" key="7">
    <source>
        <dbReference type="Proteomes" id="UP000282002"/>
    </source>
</evidence>
<evidence type="ECO:0000256" key="1">
    <source>
        <dbReference type="ARBA" id="ARBA00007749"/>
    </source>
</evidence>